<dbReference type="Pfam" id="PF11041">
    <property type="entry name" value="Phage_Wedge1"/>
    <property type="match status" value="1"/>
</dbReference>
<reference evidence="1 2" key="1">
    <citation type="journal article" date="2019" name="Int. J. Syst. Evol. Microbiol.">
        <title>Photorhabdus khanii subsp. guanajuatensis subsp. nov., isolated from Heterorhabditis atacamensis, and Photorhabdus luminescens subsp. mexicana subsp. nov., isolated from Heterorhabditis mexicana entomopathogenic nematodes.</title>
        <authorList>
            <person name="Machado R.A.R."/>
            <person name="Bruno P."/>
            <person name="Arce C.C.M."/>
            <person name="Liechti N."/>
            <person name="Kohler A."/>
            <person name="Bernal J."/>
            <person name="Bruggmann R."/>
            <person name="Turlings T.C.J."/>
        </authorList>
    </citation>
    <scope>NUCLEOTIDE SEQUENCE [LARGE SCALE GENOMIC DNA]</scope>
    <source>
        <strain evidence="1 2">MEX47-22</strain>
    </source>
</reference>
<comment type="caution">
    <text evidence="1">The sequence shown here is derived from an EMBL/GenBank/DDBJ whole genome shotgun (WGS) entry which is preliminary data.</text>
</comment>
<dbReference type="InterPro" id="IPR021283">
    <property type="entry name" value="Phage_Wedge1"/>
</dbReference>
<protein>
    <submittedName>
        <fullName evidence="1">DUF2612 domain-containing protein</fullName>
    </submittedName>
</protein>
<evidence type="ECO:0000313" key="2">
    <source>
        <dbReference type="Proteomes" id="UP000295550"/>
    </source>
</evidence>
<evidence type="ECO:0000313" key="1">
    <source>
        <dbReference type="EMBL" id="TDB43220.1"/>
    </source>
</evidence>
<sequence length="218" mass="25196">MNKKREDFLIWQYRRKPKARQTVGLLLSESATVFKSAVKLTEILDIDKSTKWGLDLIGRHVGISRIMKSFVPKSYFGWMGIESALGFNTGVFYRYGDSLNDSTNLDDEDYRFFIKAKIIKNYQHPTIENITTSISYLLGEQAFIIDNYDMTMNIVIPSSYLTPFRLHAVKKLDILSRPIGVQYKYIVITDRHPFGWANDPHAFGFCDGKFTRIVDVNN</sequence>
<dbReference type="AlphaFoldDB" id="A0A4R4IR91"/>
<gene>
    <name evidence="1" type="ORF">C5468_24275</name>
</gene>
<dbReference type="Proteomes" id="UP000295550">
    <property type="component" value="Unassembled WGS sequence"/>
</dbReference>
<accession>A0A4R4IR91</accession>
<organism evidence="1 2">
    <name type="scientific">Photorhabdus luminescens subsp. mexicana</name>
    <dbReference type="NCBI Taxonomy" id="2100167"/>
    <lineage>
        <taxon>Bacteria</taxon>
        <taxon>Pseudomonadati</taxon>
        <taxon>Pseudomonadota</taxon>
        <taxon>Gammaproteobacteria</taxon>
        <taxon>Enterobacterales</taxon>
        <taxon>Morganellaceae</taxon>
        <taxon>Photorhabdus</taxon>
    </lineage>
</organism>
<name>A0A4R4IR91_PHOLU</name>
<dbReference type="RefSeq" id="WP_132348722.1">
    <property type="nucleotide sequence ID" value="NZ_CAWOLF010000049.1"/>
</dbReference>
<proteinExistence type="predicted"/>
<dbReference type="EMBL" id="PUJX01000049">
    <property type="protein sequence ID" value="TDB43220.1"/>
    <property type="molecule type" value="Genomic_DNA"/>
</dbReference>